<dbReference type="PROSITE" id="PS50110">
    <property type="entry name" value="RESPONSE_REGULATORY"/>
    <property type="match status" value="1"/>
</dbReference>
<dbReference type="RefSeq" id="WP_341416390.1">
    <property type="nucleotide sequence ID" value="NZ_JBBPCC010000009.1"/>
</dbReference>
<sequence>MYKLVLVEDEEDVREGIAAEIDWAACGFELMDTAENGKDAMDLVERWAPDVVVTDIRMPFMDGMQLAEWIRERYPATRIIILTGFDEFEYAQKAIRLQIDEYVLKPFSAQELINAISKVRTQIDGETERRKDMLTLQEYYRKSLPVLREVFLTSLVTRKLPRRQIEEQCAHYQLDLSAQAYNVAAIRIDKPEETATGEHAFESLRYSKDEELKAFAALNVAGEIVSREQLGLIFLHNGLLIIVALHEQPASHAVWQRMLAVMEEIRQSMEKYLKITVTVGIGTTCSEVTELSHAFSDAVLALDYRLILGGNRLICISDVETRFVEKLRFDELKEQALVRSLKVGTVHEIQQTVDGLFEGTSDARVSVKDYQVYLMEILTVILKAAKDAQADLEVIFGPDFAPLAELNGCTELAEAKGWILSLCLRLAQGITSGRQYAYKSLVEQARSYTLEHYQDADLSINKVCNHLHISVGYFSSIFKKEAKVTFGAYLVNIRMEAAKELLRTTDLKAFEIAERVGYMEPNYFSFSFRKAVGISPKEYRSMAGNGVL</sequence>
<accession>A0ABU9DMG6</accession>
<dbReference type="PRINTS" id="PR00032">
    <property type="entry name" value="HTHARAC"/>
</dbReference>
<evidence type="ECO:0000313" key="12">
    <source>
        <dbReference type="Proteomes" id="UP001469365"/>
    </source>
</evidence>
<dbReference type="InterPro" id="IPR009057">
    <property type="entry name" value="Homeodomain-like_sf"/>
</dbReference>
<keyword evidence="2" id="KW-0963">Cytoplasm</keyword>
<gene>
    <name evidence="11" type="ORF">WMW72_15385</name>
</gene>
<evidence type="ECO:0000256" key="6">
    <source>
        <dbReference type="ARBA" id="ARBA00023125"/>
    </source>
</evidence>
<dbReference type="InterPro" id="IPR018060">
    <property type="entry name" value="HTH_AraC"/>
</dbReference>
<dbReference type="Pfam" id="PF17853">
    <property type="entry name" value="GGDEF_2"/>
    <property type="match status" value="1"/>
</dbReference>
<organism evidence="11 12">
    <name type="scientific">Paenibacillus filicis</name>
    <dbReference type="NCBI Taxonomy" id="669464"/>
    <lineage>
        <taxon>Bacteria</taxon>
        <taxon>Bacillati</taxon>
        <taxon>Bacillota</taxon>
        <taxon>Bacilli</taxon>
        <taxon>Bacillales</taxon>
        <taxon>Paenibacillaceae</taxon>
        <taxon>Paenibacillus</taxon>
    </lineage>
</organism>
<dbReference type="SMART" id="SM00342">
    <property type="entry name" value="HTH_ARAC"/>
    <property type="match status" value="1"/>
</dbReference>
<evidence type="ECO:0000313" key="11">
    <source>
        <dbReference type="EMBL" id="MEK8129288.1"/>
    </source>
</evidence>
<dbReference type="Pfam" id="PF12833">
    <property type="entry name" value="HTH_18"/>
    <property type="match status" value="1"/>
</dbReference>
<evidence type="ECO:0000256" key="8">
    <source>
        <dbReference type="PROSITE-ProRule" id="PRU00169"/>
    </source>
</evidence>
<feature type="domain" description="HTH araC/xylS-type" evidence="9">
    <location>
        <begin position="443"/>
        <end position="542"/>
    </location>
</feature>
<dbReference type="PANTHER" id="PTHR42713:SF3">
    <property type="entry name" value="TRANSCRIPTIONAL REGULATORY PROTEIN HPTR"/>
    <property type="match status" value="1"/>
</dbReference>
<dbReference type="InterPro" id="IPR020449">
    <property type="entry name" value="Tscrpt_reg_AraC-type_HTH"/>
</dbReference>
<evidence type="ECO:0000256" key="2">
    <source>
        <dbReference type="ARBA" id="ARBA00022490"/>
    </source>
</evidence>
<keyword evidence="4" id="KW-0902">Two-component regulatory system</keyword>
<keyword evidence="3 8" id="KW-0597">Phosphoprotein</keyword>
<evidence type="ECO:0000256" key="4">
    <source>
        <dbReference type="ARBA" id="ARBA00023012"/>
    </source>
</evidence>
<dbReference type="PROSITE" id="PS01124">
    <property type="entry name" value="HTH_ARAC_FAMILY_2"/>
    <property type="match status" value="1"/>
</dbReference>
<dbReference type="EMBL" id="JBBPCC010000009">
    <property type="protein sequence ID" value="MEK8129288.1"/>
    <property type="molecule type" value="Genomic_DNA"/>
</dbReference>
<name>A0ABU9DMG6_9BACL</name>
<keyword evidence="7" id="KW-0804">Transcription</keyword>
<dbReference type="Pfam" id="PF00072">
    <property type="entry name" value="Response_reg"/>
    <property type="match status" value="1"/>
</dbReference>
<comment type="subcellular location">
    <subcellularLocation>
        <location evidence="1">Cytoplasm</location>
    </subcellularLocation>
</comment>
<evidence type="ECO:0000256" key="7">
    <source>
        <dbReference type="ARBA" id="ARBA00023163"/>
    </source>
</evidence>
<feature type="domain" description="Response regulatory" evidence="10">
    <location>
        <begin position="3"/>
        <end position="120"/>
    </location>
</feature>
<dbReference type="Gene3D" id="3.40.50.2300">
    <property type="match status" value="1"/>
</dbReference>
<protein>
    <submittedName>
        <fullName evidence="11">Response regulator</fullName>
    </submittedName>
</protein>
<evidence type="ECO:0000259" key="9">
    <source>
        <dbReference type="PROSITE" id="PS01124"/>
    </source>
</evidence>
<proteinExistence type="predicted"/>
<keyword evidence="12" id="KW-1185">Reference proteome</keyword>
<keyword evidence="6" id="KW-0238">DNA-binding</keyword>
<dbReference type="PANTHER" id="PTHR42713">
    <property type="entry name" value="HISTIDINE KINASE-RELATED"/>
    <property type="match status" value="1"/>
</dbReference>
<dbReference type="SUPFAM" id="SSF52172">
    <property type="entry name" value="CheY-like"/>
    <property type="match status" value="1"/>
</dbReference>
<reference evidence="11 12" key="1">
    <citation type="submission" date="2024-04" db="EMBL/GenBank/DDBJ databases">
        <title>draft genome sequnece of Paenibacillus filicis.</title>
        <authorList>
            <person name="Kim D.-U."/>
        </authorList>
    </citation>
    <scope>NUCLEOTIDE SEQUENCE [LARGE SCALE GENOMIC DNA]</scope>
    <source>
        <strain evidence="11 12">KACC14197</strain>
    </source>
</reference>
<comment type="caution">
    <text evidence="11">The sequence shown here is derived from an EMBL/GenBank/DDBJ whole genome shotgun (WGS) entry which is preliminary data.</text>
</comment>
<dbReference type="CDD" id="cd17536">
    <property type="entry name" value="REC_YesN-like"/>
    <property type="match status" value="1"/>
</dbReference>
<evidence type="ECO:0000256" key="5">
    <source>
        <dbReference type="ARBA" id="ARBA00023015"/>
    </source>
</evidence>
<dbReference type="SUPFAM" id="SSF46689">
    <property type="entry name" value="Homeodomain-like"/>
    <property type="match status" value="1"/>
</dbReference>
<feature type="modified residue" description="4-aspartylphosphate" evidence="8">
    <location>
        <position position="55"/>
    </location>
</feature>
<dbReference type="Proteomes" id="UP001469365">
    <property type="component" value="Unassembled WGS sequence"/>
</dbReference>
<dbReference type="InterPro" id="IPR001789">
    <property type="entry name" value="Sig_transdc_resp-reg_receiver"/>
</dbReference>
<keyword evidence="5" id="KW-0805">Transcription regulation</keyword>
<dbReference type="InterPro" id="IPR051552">
    <property type="entry name" value="HptR"/>
</dbReference>
<evidence type="ECO:0000256" key="1">
    <source>
        <dbReference type="ARBA" id="ARBA00004496"/>
    </source>
</evidence>
<dbReference type="SMART" id="SM00448">
    <property type="entry name" value="REC"/>
    <property type="match status" value="1"/>
</dbReference>
<dbReference type="Gene3D" id="1.10.10.60">
    <property type="entry name" value="Homeodomain-like"/>
    <property type="match status" value="2"/>
</dbReference>
<evidence type="ECO:0000259" key="10">
    <source>
        <dbReference type="PROSITE" id="PS50110"/>
    </source>
</evidence>
<evidence type="ECO:0000256" key="3">
    <source>
        <dbReference type="ARBA" id="ARBA00022553"/>
    </source>
</evidence>
<dbReference type="InterPro" id="IPR011006">
    <property type="entry name" value="CheY-like_superfamily"/>
</dbReference>
<dbReference type="InterPro" id="IPR041522">
    <property type="entry name" value="CdaR_GGDEF"/>
</dbReference>